<keyword evidence="3" id="KW-1185">Reference proteome</keyword>
<evidence type="ECO:0000256" key="1">
    <source>
        <dbReference type="SAM" id="MobiDB-lite"/>
    </source>
</evidence>
<reference evidence="2 3" key="1">
    <citation type="submission" date="2016-12" db="EMBL/GenBank/DDBJ databases">
        <title>Biological and genomic characterisation of a historic collection of therapeutic bacteriophage.</title>
        <authorList>
            <person name="Baig A."/>
            <person name="Colom J."/>
            <person name="Atterbury R."/>
            <person name="Barrow P."/>
        </authorList>
    </citation>
    <scope>NUCLEOTIDE SEQUENCE [LARGE SCALE GENOMIC DNA]</scope>
</reference>
<sequence length="71" mass="8140">MLVKDYILLHHEADDSSINIISNYLLTIGLDYGLIASVNTTRQQPDSEDAWSSRLSRQPDKSYEQQADDRK</sequence>
<evidence type="ECO:0000313" key="2">
    <source>
        <dbReference type="EMBL" id="AQT25402.1"/>
    </source>
</evidence>
<dbReference type="EMBL" id="KY295894">
    <property type="protein sequence ID" value="AQT25402.1"/>
    <property type="molecule type" value="Genomic_DNA"/>
</dbReference>
<protein>
    <submittedName>
        <fullName evidence="2">Alpha,alpha-trehalase</fullName>
    </submittedName>
</protein>
<feature type="compositionally biased region" description="Basic and acidic residues" evidence="1">
    <location>
        <begin position="57"/>
        <end position="71"/>
    </location>
</feature>
<gene>
    <name evidence="2" type="ORF">F_8</name>
</gene>
<proteinExistence type="predicted"/>
<feature type="region of interest" description="Disordered" evidence="1">
    <location>
        <begin position="42"/>
        <end position="71"/>
    </location>
</feature>
<evidence type="ECO:0000313" key="3">
    <source>
        <dbReference type="Proteomes" id="UP000221741"/>
    </source>
</evidence>
<accession>A0A1S6KVF1</accession>
<name>A0A1S6KVF1_9CAUD</name>
<dbReference type="Proteomes" id="UP000221741">
    <property type="component" value="Segment"/>
</dbReference>
<organism evidence="2 3">
    <name type="scientific">Escherichia phage vB_EcoP_F</name>
    <dbReference type="NCBI Taxonomy" id="1933110"/>
    <lineage>
        <taxon>Viruses</taxon>
        <taxon>Duplodnaviria</taxon>
        <taxon>Heunggongvirae</taxon>
        <taxon>Uroviricota</taxon>
        <taxon>Caudoviricetes</taxon>
        <taxon>Autographivirales</taxon>
        <taxon>Autotranscriptaviridae</taxon>
        <taxon>Studiervirinae</taxon>
        <taxon>Kayfunavirus</taxon>
        <taxon>Kayfunavirus F</taxon>
    </lineage>
</organism>